<accession>A0A1Y2A2Y8</accession>
<dbReference type="InterPro" id="IPR008927">
    <property type="entry name" value="6-PGluconate_DH-like_C_sf"/>
</dbReference>
<dbReference type="SUPFAM" id="SSF48179">
    <property type="entry name" value="6-phosphogluconate dehydrogenase C-terminal domain-like"/>
    <property type="match status" value="1"/>
</dbReference>
<dbReference type="GO" id="GO:0051287">
    <property type="term" value="F:NAD binding"/>
    <property type="evidence" value="ECO:0007669"/>
    <property type="project" value="InterPro"/>
</dbReference>
<dbReference type="EMBL" id="MCOG01000330">
    <property type="protein sequence ID" value="ORY16866.1"/>
    <property type="molecule type" value="Genomic_DNA"/>
</dbReference>
<dbReference type="InterPro" id="IPR036291">
    <property type="entry name" value="NAD(P)-bd_dom_sf"/>
</dbReference>
<evidence type="ECO:0000313" key="7">
    <source>
        <dbReference type="Proteomes" id="UP000193920"/>
    </source>
</evidence>
<dbReference type="OrthoDB" id="435038at2759"/>
<feature type="domain" description="3-hydroxyisobutyrate dehydrogenase-like NAD-binding" evidence="5">
    <location>
        <begin position="197"/>
        <end position="314"/>
    </location>
</feature>
<dbReference type="Pfam" id="PF03446">
    <property type="entry name" value="NAD_binding_2"/>
    <property type="match status" value="1"/>
</dbReference>
<keyword evidence="2" id="KW-0520">NAD</keyword>
<dbReference type="PANTHER" id="PTHR43060">
    <property type="entry name" value="3-HYDROXYISOBUTYRATE DEHYDROGENASE-LIKE 1, MITOCHONDRIAL-RELATED"/>
    <property type="match status" value="1"/>
</dbReference>
<evidence type="ECO:0000259" key="4">
    <source>
        <dbReference type="Pfam" id="PF03446"/>
    </source>
</evidence>
<dbReference type="GO" id="GO:0016491">
    <property type="term" value="F:oxidoreductase activity"/>
    <property type="evidence" value="ECO:0007669"/>
    <property type="project" value="UniProtKB-KW"/>
</dbReference>
<proteinExistence type="predicted"/>
<dbReference type="AlphaFoldDB" id="A0A1Y2A2Y8"/>
<dbReference type="PIRSF" id="PIRSF000103">
    <property type="entry name" value="HIBADH"/>
    <property type="match status" value="1"/>
</dbReference>
<dbReference type="STRING" id="1754190.A0A1Y2A2Y8"/>
<evidence type="ECO:0000259" key="5">
    <source>
        <dbReference type="Pfam" id="PF14833"/>
    </source>
</evidence>
<reference evidence="6 7" key="1">
    <citation type="submission" date="2016-08" db="EMBL/GenBank/DDBJ databases">
        <title>A Parts List for Fungal Cellulosomes Revealed by Comparative Genomics.</title>
        <authorList>
            <consortium name="DOE Joint Genome Institute"/>
            <person name="Haitjema C.H."/>
            <person name="Gilmore S.P."/>
            <person name="Henske J.K."/>
            <person name="Solomon K.V."/>
            <person name="De Groot R."/>
            <person name="Kuo A."/>
            <person name="Mondo S.J."/>
            <person name="Salamov A.A."/>
            <person name="Labutti K."/>
            <person name="Zhao Z."/>
            <person name="Chiniquy J."/>
            <person name="Barry K."/>
            <person name="Brewer H.M."/>
            <person name="Purvine S.O."/>
            <person name="Wright A.T."/>
            <person name="Boxma B."/>
            <person name="Van Alen T."/>
            <person name="Hackstein J.H."/>
            <person name="Baker S.E."/>
            <person name="Grigoriev I.V."/>
            <person name="O'Malley M.A."/>
        </authorList>
    </citation>
    <scope>NUCLEOTIDE SEQUENCE [LARGE SCALE GENOMIC DNA]</scope>
    <source>
        <strain evidence="6 7">G1</strain>
    </source>
</reference>
<name>A0A1Y2A2Y8_9FUNG</name>
<organism evidence="6 7">
    <name type="scientific">Neocallimastix californiae</name>
    <dbReference type="NCBI Taxonomy" id="1754190"/>
    <lineage>
        <taxon>Eukaryota</taxon>
        <taxon>Fungi</taxon>
        <taxon>Fungi incertae sedis</taxon>
        <taxon>Chytridiomycota</taxon>
        <taxon>Chytridiomycota incertae sedis</taxon>
        <taxon>Neocallimastigomycetes</taxon>
        <taxon>Neocallimastigales</taxon>
        <taxon>Neocallimastigaceae</taxon>
        <taxon>Neocallimastix</taxon>
    </lineage>
</organism>
<evidence type="ECO:0000256" key="2">
    <source>
        <dbReference type="ARBA" id="ARBA00023027"/>
    </source>
</evidence>
<dbReference type="InterPro" id="IPR029154">
    <property type="entry name" value="HIBADH-like_NADP-bd"/>
</dbReference>
<dbReference type="GO" id="GO:0050661">
    <property type="term" value="F:NADP binding"/>
    <property type="evidence" value="ECO:0007669"/>
    <property type="project" value="InterPro"/>
</dbReference>
<feature type="active site" evidence="3">
    <location>
        <position position="203"/>
    </location>
</feature>
<sequence length="340" mass="37817">MEDYYYEVNDEADITTELKAILNSTFPLVRSEVKIGWIGIGKIGTVLASELISDGYDSLYVYNRTVKKTEPLQEWGANLAENIKLITEKCRIIFISVGTINDVNDVFYGKNGLYDNIKPGTIIIDMTTGSPTLARKIYKDCLSKKCFFLDAPIIGSEESIKNRKATIVAGGNYEVFKGVLPVFYALSTFVNYCGPSGNGQNTKLSNQIIISLNMIGMVESLLYAYKSGLDLNVTIHSIALGTGNSWCFSHFSKKIEERDFNSGLFVKYFVNDLETILNESFKLGIALPGLSLAKQLYLALKAQGNELKGIHSLVLALEQLNNTKIERKIFMKKDIAEAIM</sequence>
<dbReference type="Gene3D" id="1.10.1040.10">
    <property type="entry name" value="N-(1-d-carboxylethyl)-l-norvaline Dehydrogenase, domain 2"/>
    <property type="match status" value="1"/>
</dbReference>
<dbReference type="InterPro" id="IPR013328">
    <property type="entry name" value="6PGD_dom2"/>
</dbReference>
<dbReference type="InterPro" id="IPR006115">
    <property type="entry name" value="6PGDH_NADP-bd"/>
</dbReference>
<dbReference type="PANTHER" id="PTHR43060:SF15">
    <property type="entry name" value="3-HYDROXYISOBUTYRATE DEHYDROGENASE-LIKE 1, MITOCHONDRIAL-RELATED"/>
    <property type="match status" value="1"/>
</dbReference>
<comment type="caution">
    <text evidence="6">The sequence shown here is derived from an EMBL/GenBank/DDBJ whole genome shotgun (WGS) entry which is preliminary data.</text>
</comment>
<feature type="domain" description="6-phosphogluconate dehydrogenase NADP-binding" evidence="4">
    <location>
        <begin position="34"/>
        <end position="193"/>
    </location>
</feature>
<evidence type="ECO:0000256" key="1">
    <source>
        <dbReference type="ARBA" id="ARBA00023002"/>
    </source>
</evidence>
<dbReference type="InterPro" id="IPR015815">
    <property type="entry name" value="HIBADH-related"/>
</dbReference>
<evidence type="ECO:0008006" key="8">
    <source>
        <dbReference type="Google" id="ProtNLM"/>
    </source>
</evidence>
<evidence type="ECO:0000256" key="3">
    <source>
        <dbReference type="PIRSR" id="PIRSR000103-1"/>
    </source>
</evidence>
<keyword evidence="7" id="KW-1185">Reference proteome</keyword>
<gene>
    <name evidence="6" type="ORF">LY90DRAFT_708392</name>
</gene>
<keyword evidence="1" id="KW-0560">Oxidoreductase</keyword>
<protein>
    <recommendedName>
        <fullName evidence="8">3-hydroxyisobutyrate dehydrogenase</fullName>
    </recommendedName>
</protein>
<dbReference type="Pfam" id="PF14833">
    <property type="entry name" value="NAD_binding_11"/>
    <property type="match status" value="1"/>
</dbReference>
<dbReference type="Gene3D" id="3.40.50.720">
    <property type="entry name" value="NAD(P)-binding Rossmann-like Domain"/>
    <property type="match status" value="1"/>
</dbReference>
<evidence type="ECO:0000313" key="6">
    <source>
        <dbReference type="EMBL" id="ORY16866.1"/>
    </source>
</evidence>
<dbReference type="SUPFAM" id="SSF51735">
    <property type="entry name" value="NAD(P)-binding Rossmann-fold domains"/>
    <property type="match status" value="1"/>
</dbReference>
<dbReference type="Proteomes" id="UP000193920">
    <property type="component" value="Unassembled WGS sequence"/>
</dbReference>